<name>A0A6L2NKQ3_TANCI</name>
<protein>
    <recommendedName>
        <fullName evidence="2">F-box associated domain-containing protein</fullName>
    </recommendedName>
</protein>
<evidence type="ECO:0000313" key="1">
    <source>
        <dbReference type="EMBL" id="GEU86796.1"/>
    </source>
</evidence>
<reference evidence="1" key="1">
    <citation type="journal article" date="2019" name="Sci. Rep.">
        <title>Draft genome of Tanacetum cinerariifolium, the natural source of mosquito coil.</title>
        <authorList>
            <person name="Yamashiro T."/>
            <person name="Shiraishi A."/>
            <person name="Satake H."/>
            <person name="Nakayama K."/>
        </authorList>
    </citation>
    <scope>NUCLEOTIDE SEQUENCE</scope>
</reference>
<organism evidence="1">
    <name type="scientific">Tanacetum cinerariifolium</name>
    <name type="common">Dalmatian daisy</name>
    <name type="synonym">Chrysanthemum cinerariifolium</name>
    <dbReference type="NCBI Taxonomy" id="118510"/>
    <lineage>
        <taxon>Eukaryota</taxon>
        <taxon>Viridiplantae</taxon>
        <taxon>Streptophyta</taxon>
        <taxon>Embryophyta</taxon>
        <taxon>Tracheophyta</taxon>
        <taxon>Spermatophyta</taxon>
        <taxon>Magnoliopsida</taxon>
        <taxon>eudicotyledons</taxon>
        <taxon>Gunneridae</taxon>
        <taxon>Pentapetalae</taxon>
        <taxon>asterids</taxon>
        <taxon>campanulids</taxon>
        <taxon>Asterales</taxon>
        <taxon>Asteraceae</taxon>
        <taxon>Asteroideae</taxon>
        <taxon>Anthemideae</taxon>
        <taxon>Anthemidinae</taxon>
        <taxon>Tanacetum</taxon>
    </lineage>
</organism>
<proteinExistence type="predicted"/>
<accession>A0A6L2NKQ3</accession>
<gene>
    <name evidence="1" type="ORF">Tci_058774</name>
</gene>
<dbReference type="EMBL" id="BKCJ010009404">
    <property type="protein sequence ID" value="GEU86796.1"/>
    <property type="molecule type" value="Genomic_DNA"/>
</dbReference>
<comment type="caution">
    <text evidence="1">The sequence shown here is derived from an EMBL/GenBank/DDBJ whole genome shotgun (WGS) entry which is preliminary data.</text>
</comment>
<dbReference type="AlphaFoldDB" id="A0A6L2NKQ3"/>
<sequence length="253" mass="28674">MVVWNPSIRKSVDIVIPDDDPPKPTTLFAFAVCPVSSDPTVVKVSYGKINNVPSQSIRLDLSIHLSTGRVYYSSTHVAIDMFIYWVAYDNSLPVDDHRFPTIHMLLSFDMISNQFEEVVFPDSLANLLPVTVSKLRESLVVLEFNREIDENAYGLWMMKHGNDGIRSFTKLYIINTHESIIVYVLGKRNSGQLIIETQNDVNDLSSQLDVYEPSSQNISNFGICGRDESFFMAPYMETLLLLDHSDCCIYSSN</sequence>
<evidence type="ECO:0008006" key="2">
    <source>
        <dbReference type="Google" id="ProtNLM"/>
    </source>
</evidence>